<keyword evidence="1" id="KW-0812">Transmembrane</keyword>
<keyword evidence="1" id="KW-0472">Membrane</keyword>
<dbReference type="RefSeq" id="WP_147930460.1">
    <property type="nucleotide sequence ID" value="NZ_VOXD01000012.1"/>
</dbReference>
<dbReference type="OrthoDB" id="1466667at2"/>
<keyword evidence="3" id="KW-1185">Reference proteome</keyword>
<accession>A0A5C7FTN8</accession>
<evidence type="ECO:0000256" key="1">
    <source>
        <dbReference type="SAM" id="Phobius"/>
    </source>
</evidence>
<evidence type="ECO:0000313" key="3">
    <source>
        <dbReference type="Proteomes" id="UP000321907"/>
    </source>
</evidence>
<keyword evidence="1" id="KW-1133">Transmembrane helix</keyword>
<evidence type="ECO:0000313" key="2">
    <source>
        <dbReference type="EMBL" id="TXF89630.1"/>
    </source>
</evidence>
<dbReference type="AlphaFoldDB" id="A0A5C7FTN8"/>
<organism evidence="2 3">
    <name type="scientific">Neolewinella aurantiaca</name>
    <dbReference type="NCBI Taxonomy" id="2602767"/>
    <lineage>
        <taxon>Bacteria</taxon>
        <taxon>Pseudomonadati</taxon>
        <taxon>Bacteroidota</taxon>
        <taxon>Saprospiria</taxon>
        <taxon>Saprospirales</taxon>
        <taxon>Lewinellaceae</taxon>
        <taxon>Neolewinella</taxon>
    </lineage>
</organism>
<evidence type="ECO:0008006" key="4">
    <source>
        <dbReference type="Google" id="ProtNLM"/>
    </source>
</evidence>
<name>A0A5C7FTN8_9BACT</name>
<sequence length="271" mass="30694">MAKKKTNKVTQVLFAILGGIRAYGWLGVAIIVGVLAISAISSREASHVETVAPIIMPLAEGEALVTEKDLLDRLAAGFTKPMSELSLSDIDIERVEEVLEGQAFVANADAYIDDDLQLNIKVTQRVPLLRVMAENGQDYYLDEDGVRMPLSSSYTARVPVASGNVVLWSDDFMDHDDNQLRQLVELAHYLRQDDFLDALVEQIYVKTNGEFVLAPKVGDQVIHLGRYKKETTQERLRRLKIFYREGLPYEGWRKYKSFDLRFSDQVIARKR</sequence>
<dbReference type="EMBL" id="VOXD01000012">
    <property type="protein sequence ID" value="TXF89630.1"/>
    <property type="molecule type" value="Genomic_DNA"/>
</dbReference>
<gene>
    <name evidence="2" type="ORF">FUA23_09255</name>
</gene>
<feature type="transmembrane region" description="Helical" evidence="1">
    <location>
        <begin position="12"/>
        <end position="37"/>
    </location>
</feature>
<dbReference type="Proteomes" id="UP000321907">
    <property type="component" value="Unassembled WGS sequence"/>
</dbReference>
<comment type="caution">
    <text evidence="2">The sequence shown here is derived from an EMBL/GenBank/DDBJ whole genome shotgun (WGS) entry which is preliminary data.</text>
</comment>
<proteinExistence type="predicted"/>
<protein>
    <recommendedName>
        <fullName evidence="4">Cell division protein FtsQ</fullName>
    </recommendedName>
</protein>
<reference evidence="2 3" key="1">
    <citation type="submission" date="2019-08" db="EMBL/GenBank/DDBJ databases">
        <title>Lewinella sp. strain SSH13 Genome sequencing and assembly.</title>
        <authorList>
            <person name="Kim I."/>
        </authorList>
    </citation>
    <scope>NUCLEOTIDE SEQUENCE [LARGE SCALE GENOMIC DNA]</scope>
    <source>
        <strain evidence="2 3">SSH13</strain>
    </source>
</reference>